<feature type="region of interest" description="Disordered" evidence="2">
    <location>
        <begin position="531"/>
        <end position="559"/>
    </location>
</feature>
<name>A0A1Y1HPW7_KLENI</name>
<feature type="compositionally biased region" description="Polar residues" evidence="2">
    <location>
        <begin position="103"/>
        <end position="112"/>
    </location>
</feature>
<feature type="region of interest" description="Disordered" evidence="2">
    <location>
        <begin position="657"/>
        <end position="805"/>
    </location>
</feature>
<keyword evidence="1" id="KW-0479">Metal-binding</keyword>
<dbReference type="CDD" id="cd19757">
    <property type="entry name" value="Bbox1"/>
    <property type="match status" value="1"/>
</dbReference>
<sequence>MTRPQSASTRSQHPTACIECEDELATSWCEECRTSFCEECDLHQHHPKSLRREHVRTPISPPEPPAAAASRAGLLSKAFATEETAWSAEGDEDSAEDGPADSGLTSANQGAFSSGGKLESGSSHHALKSKRKHKKKRGKSRGHSKDRVEGGGVEAEGHEDGRAEPSPTKGLDCQVRKEKDGDSGGSSSVEHLRERPVWKKRKSSLKGSHEAAGEGPRQSLHVHWSPDVKDHRAEDHSPSYGSPRRFVPFISNRRKKYAEKHHKKHHKGAAEHADKRGKGKGRKSHEAPRSPGAKKAHLESAPATGLSDASESADSDAFSPVWPRDSSDKSEGTSDDSSFEDKMEPRHRVPDVQLKLPEARSGRGSEVENEEIPGGSGKEQGARTGSEAGLKMSEEVSVLKREGAALKAVPFGEIVSSSGAEDTAEESATEDDSMAGGMDLDSSETEMLAGGAKEQPPGRSWKWFERFMGKKKSDAPESKGPAQEREKAARSTKGPAKKGLVDERGGVGSVPAVEKSPLGLIRNSNSRAEFGAAPQYSRTAPAKAPAGDAPNELRVGNDSGELENARGRMESAARLAQGGDTVKAVCEYEAAIRLFRSQYSAAGRQALQGEAQAWEKIAALQKREDNGAAAGRGYLAAARVYQRLGMEPEMGACLQQARELQKGGSSDEEAAEEGPKAQAEATVARKGEKDSNEKQGMLTKSADDDSTRGTREFGNGNTSVEQDKVFPAQGSTVAVNSSPQPVQSSNKQDLAQGLVYNNEGAKGASGKRGPKKKGKGAASKGTSEVGVAKTAPGEGSDDKVQAETVQSGPVVISGTPVRRGDSGGSFAGSGAVAASQVDTTASIARSRKSGAAAVASGDADKGKALLVGALVAARKGGVKAEEARCLRLLADSQATEEQRVRTLEQAVQGMRDSGLRLEEAEALYRLADTKLTQYLGNKAAIQAAVSGVPGKEDVALVESARKSLLAAAQILQVADLWKGPETVSERPAREILSPTRTNRPEVVTLPARGKFAARNGRGGENAENGVTFGTKGASEGVPVRVGGPGLNGRNADEVRVLRELYGLVCQGVGKASILLGQMGAAKENFQEALSNVEWTSKYGDEAKRVRDIMGRLPR</sequence>
<dbReference type="EMBL" id="DF236965">
    <property type="protein sequence ID" value="GAQ78617.1"/>
    <property type="molecule type" value="Genomic_DNA"/>
</dbReference>
<feature type="compositionally biased region" description="Basic and acidic residues" evidence="2">
    <location>
        <begin position="224"/>
        <end position="237"/>
    </location>
</feature>
<gene>
    <name evidence="4" type="ORF">KFL_000160200</name>
</gene>
<evidence type="ECO:0000259" key="3">
    <source>
        <dbReference type="PROSITE" id="PS50119"/>
    </source>
</evidence>
<dbReference type="Proteomes" id="UP000054558">
    <property type="component" value="Unassembled WGS sequence"/>
</dbReference>
<feature type="compositionally biased region" description="Basic and acidic residues" evidence="2">
    <location>
        <begin position="143"/>
        <end position="163"/>
    </location>
</feature>
<feature type="compositionally biased region" description="Basic residues" evidence="2">
    <location>
        <begin position="125"/>
        <end position="142"/>
    </location>
</feature>
<protein>
    <recommendedName>
        <fullName evidence="3">B box-type domain-containing protein</fullName>
    </recommendedName>
</protein>
<evidence type="ECO:0000256" key="2">
    <source>
        <dbReference type="SAM" id="MobiDB-lite"/>
    </source>
</evidence>
<dbReference type="InterPro" id="IPR000315">
    <property type="entry name" value="Znf_B-box"/>
</dbReference>
<feature type="domain" description="B box-type" evidence="3">
    <location>
        <begin position="12"/>
        <end position="59"/>
    </location>
</feature>
<dbReference type="AlphaFoldDB" id="A0A1Y1HPW7"/>
<accession>A0A1Y1HPW7</accession>
<feature type="compositionally biased region" description="Basic and acidic residues" evidence="2">
    <location>
        <begin position="462"/>
        <end position="489"/>
    </location>
</feature>
<dbReference type="GO" id="GO:0008270">
    <property type="term" value="F:zinc ion binding"/>
    <property type="evidence" value="ECO:0007669"/>
    <property type="project" value="UniProtKB-KW"/>
</dbReference>
<keyword evidence="5" id="KW-1185">Reference proteome</keyword>
<feature type="compositionally biased region" description="Acidic residues" evidence="2">
    <location>
        <begin position="89"/>
        <end position="99"/>
    </location>
</feature>
<evidence type="ECO:0000313" key="4">
    <source>
        <dbReference type="EMBL" id="GAQ78617.1"/>
    </source>
</evidence>
<evidence type="ECO:0000256" key="1">
    <source>
        <dbReference type="PROSITE-ProRule" id="PRU00024"/>
    </source>
</evidence>
<feature type="compositionally biased region" description="Basic and acidic residues" evidence="2">
    <location>
        <begin position="44"/>
        <end position="56"/>
    </location>
</feature>
<dbReference type="OrthoDB" id="406045at2759"/>
<feature type="compositionally biased region" description="Polar residues" evidence="2">
    <location>
        <begin position="729"/>
        <end position="749"/>
    </location>
</feature>
<dbReference type="PROSITE" id="PS50119">
    <property type="entry name" value="ZF_BBOX"/>
    <property type="match status" value="1"/>
</dbReference>
<reference evidence="4 5" key="1">
    <citation type="journal article" date="2014" name="Nat. Commun.">
        <title>Klebsormidium flaccidum genome reveals primary factors for plant terrestrial adaptation.</title>
        <authorList>
            <person name="Hori K."/>
            <person name="Maruyama F."/>
            <person name="Fujisawa T."/>
            <person name="Togashi T."/>
            <person name="Yamamoto N."/>
            <person name="Seo M."/>
            <person name="Sato S."/>
            <person name="Yamada T."/>
            <person name="Mori H."/>
            <person name="Tajima N."/>
            <person name="Moriyama T."/>
            <person name="Ikeuchi M."/>
            <person name="Watanabe M."/>
            <person name="Wada H."/>
            <person name="Kobayashi K."/>
            <person name="Saito M."/>
            <person name="Masuda T."/>
            <person name="Sasaki-Sekimoto Y."/>
            <person name="Mashiguchi K."/>
            <person name="Awai K."/>
            <person name="Shimojima M."/>
            <person name="Masuda S."/>
            <person name="Iwai M."/>
            <person name="Nobusawa T."/>
            <person name="Narise T."/>
            <person name="Kondo S."/>
            <person name="Saito H."/>
            <person name="Sato R."/>
            <person name="Murakawa M."/>
            <person name="Ihara Y."/>
            <person name="Oshima-Yamada Y."/>
            <person name="Ohtaka K."/>
            <person name="Satoh M."/>
            <person name="Sonobe K."/>
            <person name="Ishii M."/>
            <person name="Ohtani R."/>
            <person name="Kanamori-Sato M."/>
            <person name="Honoki R."/>
            <person name="Miyazaki D."/>
            <person name="Mochizuki H."/>
            <person name="Umetsu J."/>
            <person name="Higashi K."/>
            <person name="Shibata D."/>
            <person name="Kamiya Y."/>
            <person name="Sato N."/>
            <person name="Nakamura Y."/>
            <person name="Tabata S."/>
            <person name="Ida S."/>
            <person name="Kurokawa K."/>
            <person name="Ohta H."/>
        </authorList>
    </citation>
    <scope>NUCLEOTIDE SEQUENCE [LARGE SCALE GENOMIC DNA]</scope>
    <source>
        <strain evidence="4 5">NIES-2285</strain>
    </source>
</reference>
<feature type="compositionally biased region" description="Basic residues" evidence="2">
    <location>
        <begin position="252"/>
        <end position="267"/>
    </location>
</feature>
<feature type="compositionally biased region" description="Basic and acidic residues" evidence="2">
    <location>
        <begin position="701"/>
        <end position="711"/>
    </location>
</feature>
<evidence type="ECO:0000313" key="5">
    <source>
        <dbReference type="Proteomes" id="UP000054558"/>
    </source>
</evidence>
<dbReference type="OMA" id="EHTHASH"/>
<feature type="compositionally biased region" description="Basic and acidic residues" evidence="2">
    <location>
        <begin position="683"/>
        <end position="693"/>
    </location>
</feature>
<organism evidence="4 5">
    <name type="scientific">Klebsormidium nitens</name>
    <name type="common">Green alga</name>
    <name type="synonym">Ulothrix nitens</name>
    <dbReference type="NCBI Taxonomy" id="105231"/>
    <lineage>
        <taxon>Eukaryota</taxon>
        <taxon>Viridiplantae</taxon>
        <taxon>Streptophyta</taxon>
        <taxon>Klebsormidiophyceae</taxon>
        <taxon>Klebsormidiales</taxon>
        <taxon>Klebsormidiaceae</taxon>
        <taxon>Klebsormidium</taxon>
    </lineage>
</organism>
<feature type="region of interest" description="Disordered" evidence="2">
    <location>
        <begin position="414"/>
        <end position="512"/>
    </location>
</feature>
<feature type="compositionally biased region" description="Acidic residues" evidence="2">
    <location>
        <begin position="422"/>
        <end position="433"/>
    </location>
</feature>
<feature type="compositionally biased region" description="Low complexity" evidence="2">
    <location>
        <begin position="307"/>
        <end position="319"/>
    </location>
</feature>
<keyword evidence="1" id="KW-0863">Zinc-finger</keyword>
<feature type="compositionally biased region" description="Basic and acidic residues" evidence="2">
    <location>
        <begin position="339"/>
        <end position="350"/>
    </location>
</feature>
<keyword evidence="1" id="KW-0862">Zinc</keyword>
<feature type="region of interest" description="Disordered" evidence="2">
    <location>
        <begin position="44"/>
        <end position="389"/>
    </location>
</feature>
<dbReference type="SMART" id="SM00336">
    <property type="entry name" value="BBOX"/>
    <property type="match status" value="1"/>
</dbReference>
<feature type="compositionally biased region" description="Basic and acidic residues" evidence="2">
    <location>
        <begin position="357"/>
        <end position="366"/>
    </location>
</feature>
<proteinExistence type="predicted"/>